<accession>A0A512M8X1</accession>
<dbReference type="SUPFAM" id="SSF56104">
    <property type="entry name" value="SAICAR synthase-like"/>
    <property type="match status" value="1"/>
</dbReference>
<feature type="domain" description="SAICAR synthetase/ADE2 N-terminal" evidence="6">
    <location>
        <begin position="172"/>
        <end position="339"/>
    </location>
</feature>
<dbReference type="OrthoDB" id="9801549at2"/>
<dbReference type="UniPathway" id="UPA00074">
    <property type="reaction ID" value="UER00131"/>
</dbReference>
<evidence type="ECO:0000259" key="6">
    <source>
        <dbReference type="Pfam" id="PF01259"/>
    </source>
</evidence>
<evidence type="ECO:0000313" key="8">
    <source>
        <dbReference type="Proteomes" id="UP000321577"/>
    </source>
</evidence>
<dbReference type="Proteomes" id="UP000321577">
    <property type="component" value="Unassembled WGS sequence"/>
</dbReference>
<dbReference type="GO" id="GO:0004639">
    <property type="term" value="F:phosphoribosylaminoimidazolesuccinocarboxamide synthase activity"/>
    <property type="evidence" value="ECO:0007669"/>
    <property type="project" value="UniProtKB-EC"/>
</dbReference>
<keyword evidence="1" id="KW-0436">Ligase</keyword>
<dbReference type="AlphaFoldDB" id="A0A512M8X1"/>
<dbReference type="Pfam" id="PF01259">
    <property type="entry name" value="SAICAR_synt"/>
    <property type="match status" value="1"/>
</dbReference>
<evidence type="ECO:0000256" key="4">
    <source>
        <dbReference type="ARBA" id="ARBA00022840"/>
    </source>
</evidence>
<reference evidence="7 8" key="1">
    <citation type="submission" date="2019-07" db="EMBL/GenBank/DDBJ databases">
        <title>Whole genome shotgun sequence of Brevifollis gellanilyticus NBRC 108608.</title>
        <authorList>
            <person name="Hosoyama A."/>
            <person name="Uohara A."/>
            <person name="Ohji S."/>
            <person name="Ichikawa N."/>
        </authorList>
    </citation>
    <scope>NUCLEOTIDE SEQUENCE [LARGE SCALE GENOMIC DNA]</scope>
    <source>
        <strain evidence="7 8">NBRC 108608</strain>
    </source>
</reference>
<keyword evidence="4" id="KW-0067">ATP-binding</keyword>
<keyword evidence="2" id="KW-0547">Nucleotide-binding</keyword>
<organism evidence="7 8">
    <name type="scientific">Brevifollis gellanilyticus</name>
    <dbReference type="NCBI Taxonomy" id="748831"/>
    <lineage>
        <taxon>Bacteria</taxon>
        <taxon>Pseudomonadati</taxon>
        <taxon>Verrucomicrobiota</taxon>
        <taxon>Verrucomicrobiia</taxon>
        <taxon>Verrucomicrobiales</taxon>
        <taxon>Verrucomicrobiaceae</taxon>
    </lineage>
</organism>
<dbReference type="GO" id="GO:0005524">
    <property type="term" value="F:ATP binding"/>
    <property type="evidence" value="ECO:0007669"/>
    <property type="project" value="UniProtKB-KW"/>
</dbReference>
<comment type="catalytic activity">
    <reaction evidence="5">
        <text>5-amino-1-(5-phospho-D-ribosyl)imidazole-4-carboxylate + L-aspartate + ATP = (2S)-2-[5-amino-1-(5-phospho-beta-D-ribosyl)imidazole-4-carboxamido]succinate + ADP + phosphate + 2 H(+)</text>
        <dbReference type="Rhea" id="RHEA:22628"/>
        <dbReference type="ChEBI" id="CHEBI:15378"/>
        <dbReference type="ChEBI" id="CHEBI:29991"/>
        <dbReference type="ChEBI" id="CHEBI:30616"/>
        <dbReference type="ChEBI" id="CHEBI:43474"/>
        <dbReference type="ChEBI" id="CHEBI:58443"/>
        <dbReference type="ChEBI" id="CHEBI:77657"/>
        <dbReference type="ChEBI" id="CHEBI:456216"/>
        <dbReference type="EC" id="6.3.2.6"/>
    </reaction>
</comment>
<keyword evidence="3" id="KW-0658">Purine biosynthesis</keyword>
<evidence type="ECO:0000313" key="7">
    <source>
        <dbReference type="EMBL" id="GEP43188.1"/>
    </source>
</evidence>
<sequence length="435" mass="48314">MAANLPSQLSPQSLGEPVYRGSVQNLYAVPDHPGYIVCETTEAGSVFDVGSIFKIEGNDINRAIFRHVMYARLAKPETWQRVEEVLLDTHTLGGTWRSQLMDGTLPAMIEGGAQTHHVGMLDAVTGEIVAQGIPKNPSCYNVVRRFPVMKPPLRNVMGNFVYDYAQFQQSGTYVVPLEYIVRFGVTSGSSVLKKYETLNEKERRAFEQELGLSDPMEAWQMLDRPIYDLTSKYEPEDRAVTKQEALIMSGLSAQLFTSTIKMSLLGAWAVRALLEEIGLQLWDLKWEFAVDGDDLFFVDTIDADSFRATGTVPVDGCNLIIHYNKQAMRDYYRIICADWYAGVNSAKVEAAKAGLAFKEMLKAGQAAGRYPHTPVVDPAFLDLQARKTALIKQHVLGEADAATIRAGLEEAGLAEAEFYRAKGKLDELLKLNAMP</sequence>
<dbReference type="Gene3D" id="3.30.470.20">
    <property type="entry name" value="ATP-grasp fold, B domain"/>
    <property type="match status" value="1"/>
</dbReference>
<name>A0A512M8X1_9BACT</name>
<proteinExistence type="predicted"/>
<comment type="caution">
    <text evidence="7">The sequence shown here is derived from an EMBL/GenBank/DDBJ whole genome shotgun (WGS) entry which is preliminary data.</text>
</comment>
<evidence type="ECO:0000256" key="2">
    <source>
        <dbReference type="ARBA" id="ARBA00022741"/>
    </source>
</evidence>
<evidence type="ECO:0000256" key="3">
    <source>
        <dbReference type="ARBA" id="ARBA00022755"/>
    </source>
</evidence>
<dbReference type="InterPro" id="IPR028923">
    <property type="entry name" value="SAICAR_synt/ADE2_N"/>
</dbReference>
<dbReference type="RefSeq" id="WP_146850764.1">
    <property type="nucleotide sequence ID" value="NZ_BKAG01000015.1"/>
</dbReference>
<evidence type="ECO:0000256" key="1">
    <source>
        <dbReference type="ARBA" id="ARBA00022598"/>
    </source>
</evidence>
<dbReference type="EMBL" id="BKAG01000015">
    <property type="protein sequence ID" value="GEP43188.1"/>
    <property type="molecule type" value="Genomic_DNA"/>
</dbReference>
<evidence type="ECO:0000256" key="5">
    <source>
        <dbReference type="ARBA" id="ARBA00048475"/>
    </source>
</evidence>
<protein>
    <recommendedName>
        <fullName evidence="6">SAICAR synthetase/ADE2 N-terminal domain-containing protein</fullName>
    </recommendedName>
</protein>
<dbReference type="GO" id="GO:0006189">
    <property type="term" value="P:'de novo' IMP biosynthetic process"/>
    <property type="evidence" value="ECO:0007669"/>
    <property type="project" value="UniProtKB-UniPathway"/>
</dbReference>
<gene>
    <name evidence="7" type="ORF">BGE01nite_24790</name>
</gene>
<keyword evidence="8" id="KW-1185">Reference proteome</keyword>